<evidence type="ECO:0000259" key="6">
    <source>
        <dbReference type="PROSITE" id="PS50089"/>
    </source>
</evidence>
<dbReference type="SMART" id="SM00184">
    <property type="entry name" value="RING"/>
    <property type="match status" value="1"/>
</dbReference>
<dbReference type="PROSITE" id="PS50089">
    <property type="entry name" value="ZF_RING_2"/>
    <property type="match status" value="1"/>
</dbReference>
<feature type="compositionally biased region" description="Low complexity" evidence="5">
    <location>
        <begin position="309"/>
        <end position="324"/>
    </location>
</feature>
<feature type="compositionally biased region" description="Low complexity" evidence="5">
    <location>
        <begin position="77"/>
        <end position="102"/>
    </location>
</feature>
<organism evidence="7 8">
    <name type="scientific">Stylonychia lemnae</name>
    <name type="common">Ciliate</name>
    <dbReference type="NCBI Taxonomy" id="5949"/>
    <lineage>
        <taxon>Eukaryota</taxon>
        <taxon>Sar</taxon>
        <taxon>Alveolata</taxon>
        <taxon>Ciliophora</taxon>
        <taxon>Intramacronucleata</taxon>
        <taxon>Spirotrichea</taxon>
        <taxon>Stichotrichia</taxon>
        <taxon>Sporadotrichida</taxon>
        <taxon>Oxytrichidae</taxon>
        <taxon>Stylonychinae</taxon>
        <taxon>Stylonychia</taxon>
    </lineage>
</organism>
<dbReference type="OrthoDB" id="421575at2759"/>
<evidence type="ECO:0000256" key="5">
    <source>
        <dbReference type="SAM" id="MobiDB-lite"/>
    </source>
</evidence>
<sequence>MSSEQPQLSQQVSTSYRLVQKKYFCHICNKNFKKMSPVFEMNEVECPDCQQTFCEEIISQSQLQDHNGQNRVHSNTNSQQVQQNRASSNQSSNSLNGQGQQQPARNQDRNPLIFLNGIFSQPQILIRQAPPQPQRRVVRRILTEINGQQAIIEQEYITNPAPQPQPFMFIESSPIIGGFPSMFGLSPFDLNFRSSMNDNFLEQIMRLSMQDRGRSGNPPASQQAIRNLPEVEINEKFCKKNESDGSLEYPRCTVCCEDLSEKATMMPCGHLFNKECIEEWLKQHNQCPVCRYELPTDDADYEARKMGERNTQTATQQRTTTTNQSFESNNSQANQ</sequence>
<keyword evidence="3" id="KW-0862">Zinc</keyword>
<dbReference type="InParanoid" id="A0A078BBA0"/>
<dbReference type="OMA" id="TICENQS"/>
<dbReference type="InterPro" id="IPR013083">
    <property type="entry name" value="Znf_RING/FYVE/PHD"/>
</dbReference>
<keyword evidence="8" id="KW-1185">Reference proteome</keyword>
<dbReference type="SUPFAM" id="SSF57850">
    <property type="entry name" value="RING/U-box"/>
    <property type="match status" value="1"/>
</dbReference>
<evidence type="ECO:0000256" key="4">
    <source>
        <dbReference type="PROSITE-ProRule" id="PRU00175"/>
    </source>
</evidence>
<evidence type="ECO:0000313" key="7">
    <source>
        <dbReference type="EMBL" id="CDW91669.1"/>
    </source>
</evidence>
<dbReference type="InterPro" id="IPR001841">
    <property type="entry name" value="Znf_RING"/>
</dbReference>
<protein>
    <submittedName>
        <fullName evidence="7">E3 ubiquitin-protein ligase ring1-like isoform 1</fullName>
    </submittedName>
</protein>
<feature type="compositionally biased region" description="Polar residues" evidence="5">
    <location>
        <begin position="64"/>
        <end position="76"/>
    </location>
</feature>
<evidence type="ECO:0000256" key="3">
    <source>
        <dbReference type="ARBA" id="ARBA00022833"/>
    </source>
</evidence>
<dbReference type="EMBL" id="CCKQ01019647">
    <property type="protein sequence ID" value="CDW91669.1"/>
    <property type="molecule type" value="Genomic_DNA"/>
</dbReference>
<feature type="domain" description="RING-type" evidence="6">
    <location>
        <begin position="252"/>
        <end position="291"/>
    </location>
</feature>
<dbReference type="GO" id="GO:0005737">
    <property type="term" value="C:cytoplasm"/>
    <property type="evidence" value="ECO:0007669"/>
    <property type="project" value="TreeGrafter"/>
</dbReference>
<reference evidence="7 8" key="1">
    <citation type="submission" date="2014-06" db="EMBL/GenBank/DDBJ databases">
        <authorList>
            <person name="Swart Estienne"/>
        </authorList>
    </citation>
    <scope>NUCLEOTIDE SEQUENCE [LARGE SCALE GENOMIC DNA]</scope>
    <source>
        <strain evidence="7 8">130c</strain>
    </source>
</reference>
<feature type="compositionally biased region" description="Polar residues" evidence="5">
    <location>
        <begin position="325"/>
        <end position="335"/>
    </location>
</feature>
<evidence type="ECO:0000313" key="8">
    <source>
        <dbReference type="Proteomes" id="UP000039865"/>
    </source>
</evidence>
<feature type="region of interest" description="Disordered" evidence="5">
    <location>
        <begin position="304"/>
        <end position="335"/>
    </location>
</feature>
<dbReference type="Proteomes" id="UP000039865">
    <property type="component" value="Unassembled WGS sequence"/>
</dbReference>
<dbReference type="AlphaFoldDB" id="A0A078BBA0"/>
<dbReference type="Gene3D" id="3.30.40.10">
    <property type="entry name" value="Zinc/RING finger domain, C3HC4 (zinc finger)"/>
    <property type="match status" value="1"/>
</dbReference>
<dbReference type="GO" id="GO:0016567">
    <property type="term" value="P:protein ubiquitination"/>
    <property type="evidence" value="ECO:0007669"/>
    <property type="project" value="TreeGrafter"/>
</dbReference>
<dbReference type="Pfam" id="PF13639">
    <property type="entry name" value="zf-RING_2"/>
    <property type="match status" value="1"/>
</dbReference>
<proteinExistence type="predicted"/>
<keyword evidence="1" id="KW-0479">Metal-binding</keyword>
<keyword evidence="2 4" id="KW-0863">Zinc-finger</keyword>
<dbReference type="PANTHER" id="PTHR15710:SF217">
    <property type="entry name" value="E3 UBIQUITIN-PROTEIN LIGASE RDUF2"/>
    <property type="match status" value="1"/>
</dbReference>
<gene>
    <name evidence="7" type="primary">Contig6238.g6672</name>
    <name evidence="7" type="ORF">STYLEM_20828</name>
</gene>
<accession>A0A078BBA0</accession>
<dbReference type="GO" id="GO:0008270">
    <property type="term" value="F:zinc ion binding"/>
    <property type="evidence" value="ECO:0007669"/>
    <property type="project" value="UniProtKB-KW"/>
</dbReference>
<dbReference type="CDD" id="cd16454">
    <property type="entry name" value="RING-H2_PA-TM-RING"/>
    <property type="match status" value="1"/>
</dbReference>
<dbReference type="GO" id="GO:0061630">
    <property type="term" value="F:ubiquitin protein ligase activity"/>
    <property type="evidence" value="ECO:0007669"/>
    <property type="project" value="TreeGrafter"/>
</dbReference>
<name>A0A078BBA0_STYLE</name>
<evidence type="ECO:0000256" key="1">
    <source>
        <dbReference type="ARBA" id="ARBA00022723"/>
    </source>
</evidence>
<evidence type="ECO:0000256" key="2">
    <source>
        <dbReference type="ARBA" id="ARBA00022771"/>
    </source>
</evidence>
<feature type="region of interest" description="Disordered" evidence="5">
    <location>
        <begin position="64"/>
        <end position="105"/>
    </location>
</feature>
<dbReference type="PANTHER" id="PTHR15710">
    <property type="entry name" value="E3 UBIQUITIN-PROTEIN LIGASE PRAJA"/>
    <property type="match status" value="1"/>
</dbReference>